<dbReference type="InterPro" id="IPR027444">
    <property type="entry name" value="H-NS_C_dom"/>
</dbReference>
<keyword evidence="8" id="KW-1185">Reference proteome</keyword>
<evidence type="ECO:0000256" key="4">
    <source>
        <dbReference type="ARBA" id="ARBA00023125"/>
    </source>
</evidence>
<dbReference type="SMART" id="SM00528">
    <property type="entry name" value="HNS"/>
    <property type="match status" value="1"/>
</dbReference>
<gene>
    <name evidence="7" type="ORF">GCM10007320_35150</name>
</gene>
<dbReference type="SUPFAM" id="SSF81273">
    <property type="entry name" value="H-NS histone-like proteins"/>
    <property type="match status" value="1"/>
</dbReference>
<comment type="caution">
    <text evidence="7">The sequence shown here is derived from an EMBL/GenBank/DDBJ whole genome shotgun (WGS) entry which is preliminary data.</text>
</comment>
<evidence type="ECO:0000256" key="3">
    <source>
        <dbReference type="ARBA" id="ARBA00022490"/>
    </source>
</evidence>
<organism evidence="7 8">
    <name type="scientific">Pseudorhodoferax aquiterrae</name>
    <dbReference type="NCBI Taxonomy" id="747304"/>
    <lineage>
        <taxon>Bacteria</taxon>
        <taxon>Pseudomonadati</taxon>
        <taxon>Pseudomonadota</taxon>
        <taxon>Betaproteobacteria</taxon>
        <taxon>Burkholderiales</taxon>
        <taxon>Comamonadaceae</taxon>
    </lineage>
</organism>
<comment type="subcellular location">
    <subcellularLocation>
        <location evidence="1">Cytoplasm</location>
        <location evidence="1">Nucleoid</location>
    </subcellularLocation>
</comment>
<accession>A0ABQ3G3X9</accession>
<proteinExistence type="inferred from homology"/>
<dbReference type="Gene3D" id="4.10.430.10">
    <property type="entry name" value="Histone-like protein H-NS, C-terminal domain"/>
    <property type="match status" value="1"/>
</dbReference>
<evidence type="ECO:0000259" key="6">
    <source>
        <dbReference type="SMART" id="SM00528"/>
    </source>
</evidence>
<evidence type="ECO:0000256" key="2">
    <source>
        <dbReference type="ARBA" id="ARBA00010610"/>
    </source>
</evidence>
<dbReference type="Proteomes" id="UP000626210">
    <property type="component" value="Unassembled WGS sequence"/>
</dbReference>
<keyword evidence="3" id="KW-0963">Cytoplasm</keyword>
<dbReference type="EMBL" id="BMYK01000010">
    <property type="protein sequence ID" value="GHC88215.1"/>
    <property type="molecule type" value="Genomic_DNA"/>
</dbReference>
<feature type="region of interest" description="Disordered" evidence="5">
    <location>
        <begin position="61"/>
        <end position="101"/>
    </location>
</feature>
<sequence length="122" mass="13583">MARSKNVQSTEPTFAQLQQQIEDLKLKAEAVRRQEVTEVVERIRQAIEVYELTPEQLFGRAPKKRAAAEGTVVSKRKQKSSAAKAAKYRDPESGRTWTGNGKRPGWFVAAVEAGVDLKTLSV</sequence>
<dbReference type="PANTHER" id="PTHR38097">
    <property type="match status" value="1"/>
</dbReference>
<evidence type="ECO:0000313" key="7">
    <source>
        <dbReference type="EMBL" id="GHC88215.1"/>
    </source>
</evidence>
<dbReference type="RefSeq" id="WP_189688233.1">
    <property type="nucleotide sequence ID" value="NZ_BMYK01000010.1"/>
</dbReference>
<protein>
    <submittedName>
        <fullName evidence="7">H-NS histone</fullName>
    </submittedName>
</protein>
<evidence type="ECO:0000256" key="5">
    <source>
        <dbReference type="SAM" id="MobiDB-lite"/>
    </source>
</evidence>
<keyword evidence="4" id="KW-0238">DNA-binding</keyword>
<evidence type="ECO:0000313" key="8">
    <source>
        <dbReference type="Proteomes" id="UP000626210"/>
    </source>
</evidence>
<feature type="domain" description="DNA-binding protein H-NS-like C-terminal" evidence="6">
    <location>
        <begin position="78"/>
        <end position="122"/>
    </location>
</feature>
<comment type="similarity">
    <text evidence="2">Belongs to the histone-like protein H-NS family.</text>
</comment>
<reference evidence="8" key="1">
    <citation type="journal article" date="2019" name="Int. J. Syst. Evol. Microbiol.">
        <title>The Global Catalogue of Microorganisms (GCM) 10K type strain sequencing project: providing services to taxonomists for standard genome sequencing and annotation.</title>
        <authorList>
            <consortium name="The Broad Institute Genomics Platform"/>
            <consortium name="The Broad Institute Genome Sequencing Center for Infectious Disease"/>
            <person name="Wu L."/>
            <person name="Ma J."/>
        </authorList>
    </citation>
    <scope>NUCLEOTIDE SEQUENCE [LARGE SCALE GENOMIC DNA]</scope>
    <source>
        <strain evidence="8">KCTC 23314</strain>
    </source>
</reference>
<evidence type="ECO:0000256" key="1">
    <source>
        <dbReference type="ARBA" id="ARBA00004453"/>
    </source>
</evidence>
<dbReference type="Pfam" id="PF00816">
    <property type="entry name" value="Histone_HNS"/>
    <property type="match status" value="1"/>
</dbReference>
<dbReference type="PANTHER" id="PTHR38097:SF2">
    <property type="entry name" value="DNA-BINDING PROTEIN STPA"/>
    <property type="match status" value="1"/>
</dbReference>
<dbReference type="InterPro" id="IPR037150">
    <property type="entry name" value="H-NS_C_dom_sf"/>
</dbReference>
<name>A0ABQ3G3X9_9BURK</name>